<feature type="non-terminal residue" evidence="1">
    <location>
        <position position="196"/>
    </location>
</feature>
<organism evidence="1 2">
    <name type="scientific">Hyaloscypha variabilis (strain UAMH 11265 / GT02V1 / F)</name>
    <name type="common">Meliniomyces variabilis</name>
    <dbReference type="NCBI Taxonomy" id="1149755"/>
    <lineage>
        <taxon>Eukaryota</taxon>
        <taxon>Fungi</taxon>
        <taxon>Dikarya</taxon>
        <taxon>Ascomycota</taxon>
        <taxon>Pezizomycotina</taxon>
        <taxon>Leotiomycetes</taxon>
        <taxon>Helotiales</taxon>
        <taxon>Hyaloscyphaceae</taxon>
        <taxon>Hyaloscypha</taxon>
        <taxon>Hyaloscypha variabilis</taxon>
    </lineage>
</organism>
<dbReference type="OrthoDB" id="3907216at2759"/>
<evidence type="ECO:0000313" key="1">
    <source>
        <dbReference type="EMBL" id="PMD36956.1"/>
    </source>
</evidence>
<dbReference type="InterPro" id="IPR011057">
    <property type="entry name" value="Mss4-like_sf"/>
</dbReference>
<protein>
    <recommendedName>
        <fullName evidence="3">CENP-V/GFA domain-containing protein</fullName>
    </recommendedName>
</protein>
<keyword evidence="2" id="KW-1185">Reference proteome</keyword>
<name>A0A2J6REM6_HYAVF</name>
<dbReference type="STRING" id="1149755.A0A2J6REM6"/>
<proteinExistence type="predicted"/>
<reference evidence="1 2" key="1">
    <citation type="submission" date="2016-04" db="EMBL/GenBank/DDBJ databases">
        <title>A degradative enzymes factory behind the ericoid mycorrhizal symbiosis.</title>
        <authorList>
            <consortium name="DOE Joint Genome Institute"/>
            <person name="Martino E."/>
            <person name="Morin E."/>
            <person name="Grelet G."/>
            <person name="Kuo A."/>
            <person name="Kohler A."/>
            <person name="Daghino S."/>
            <person name="Barry K."/>
            <person name="Choi C."/>
            <person name="Cichocki N."/>
            <person name="Clum A."/>
            <person name="Copeland A."/>
            <person name="Hainaut M."/>
            <person name="Haridas S."/>
            <person name="Labutti K."/>
            <person name="Lindquist E."/>
            <person name="Lipzen A."/>
            <person name="Khouja H.-R."/>
            <person name="Murat C."/>
            <person name="Ohm R."/>
            <person name="Olson A."/>
            <person name="Spatafora J."/>
            <person name="Veneault-Fourrey C."/>
            <person name="Henrissat B."/>
            <person name="Grigoriev I."/>
            <person name="Martin F."/>
            <person name="Perotto S."/>
        </authorList>
    </citation>
    <scope>NUCLEOTIDE SEQUENCE [LARGE SCALE GENOMIC DNA]</scope>
    <source>
        <strain evidence="1 2">F</strain>
    </source>
</reference>
<feature type="non-terminal residue" evidence="1">
    <location>
        <position position="1"/>
    </location>
</feature>
<dbReference type="Gene3D" id="2.170.150.70">
    <property type="match status" value="1"/>
</dbReference>
<dbReference type="AlphaFoldDB" id="A0A2J6REM6"/>
<accession>A0A2J6REM6</accession>
<gene>
    <name evidence="1" type="ORF">L207DRAFT_410532</name>
</gene>
<dbReference type="Proteomes" id="UP000235786">
    <property type="component" value="Unassembled WGS sequence"/>
</dbReference>
<dbReference type="EMBL" id="KZ613950">
    <property type="protein sequence ID" value="PMD36956.1"/>
    <property type="molecule type" value="Genomic_DNA"/>
</dbReference>
<sequence>LQGGCSCGRNRYIIQIPSDATEKPQVFFDSSHSHRRSQATPLSAWLRVPLSWYQSSTIAFFDDETNVSIRRAYTSPHEQSSKRHFCGFCGTPLSYWSESPPSEAEYISLTLGSLSGHDLRDLEDLGILPQEAVEDAALDNEKIEARGGNDANEGLPWFESLVKGSQLGNMRRSWGSRESGNGRFKVEWEIVEWTEE</sequence>
<evidence type="ECO:0008006" key="3">
    <source>
        <dbReference type="Google" id="ProtNLM"/>
    </source>
</evidence>
<evidence type="ECO:0000313" key="2">
    <source>
        <dbReference type="Proteomes" id="UP000235786"/>
    </source>
</evidence>
<dbReference type="SUPFAM" id="SSF51316">
    <property type="entry name" value="Mss4-like"/>
    <property type="match status" value="1"/>
</dbReference>